<keyword evidence="10" id="KW-0539">Nucleus</keyword>
<dbReference type="Pfam" id="PF14226">
    <property type="entry name" value="DIOX_N"/>
    <property type="match status" value="1"/>
</dbReference>
<dbReference type="AlphaFoldDB" id="A0A0A9F4X6"/>
<evidence type="ECO:0000256" key="11">
    <source>
        <dbReference type="ARBA" id="ARBA00059922"/>
    </source>
</evidence>
<organism evidence="15">
    <name type="scientific">Arundo donax</name>
    <name type="common">Giant reed</name>
    <name type="synonym">Donax arundinaceus</name>
    <dbReference type="NCBI Taxonomy" id="35708"/>
    <lineage>
        <taxon>Eukaryota</taxon>
        <taxon>Viridiplantae</taxon>
        <taxon>Streptophyta</taxon>
        <taxon>Embryophyta</taxon>
        <taxon>Tracheophyta</taxon>
        <taxon>Spermatophyta</taxon>
        <taxon>Magnoliopsida</taxon>
        <taxon>Liliopsida</taxon>
        <taxon>Poales</taxon>
        <taxon>Poaceae</taxon>
        <taxon>PACMAD clade</taxon>
        <taxon>Arundinoideae</taxon>
        <taxon>Arundineae</taxon>
        <taxon>Arundo</taxon>
    </lineage>
</organism>
<feature type="compositionally biased region" description="Basic and acidic residues" evidence="13">
    <location>
        <begin position="18"/>
        <end position="30"/>
    </location>
</feature>
<comment type="cofactor">
    <cofactor evidence="1">
        <name>L-ascorbate</name>
        <dbReference type="ChEBI" id="CHEBI:38290"/>
    </cofactor>
</comment>
<comment type="subcellular location">
    <subcellularLocation>
        <location evidence="3">Cytoplasm</location>
    </subcellularLocation>
    <subcellularLocation>
        <location evidence="2">Nucleus</location>
    </subcellularLocation>
</comment>
<dbReference type="EMBL" id="GBRH01189836">
    <property type="protein sequence ID" value="JAE08060.1"/>
    <property type="molecule type" value="Transcribed_RNA"/>
</dbReference>
<dbReference type="Pfam" id="PF03171">
    <property type="entry name" value="2OG-FeII_Oxy"/>
    <property type="match status" value="1"/>
</dbReference>
<keyword evidence="9 12" id="KW-0408">Iron</keyword>
<keyword evidence="7" id="KW-0223">Dioxygenase</keyword>
<dbReference type="InterPro" id="IPR044861">
    <property type="entry name" value="IPNS-like_FE2OG_OXY"/>
</dbReference>
<evidence type="ECO:0000256" key="8">
    <source>
        <dbReference type="ARBA" id="ARBA00023002"/>
    </source>
</evidence>
<dbReference type="GO" id="GO:0051213">
    <property type="term" value="F:dioxygenase activity"/>
    <property type="evidence" value="ECO:0007669"/>
    <property type="project" value="UniProtKB-KW"/>
</dbReference>
<keyword evidence="5" id="KW-0963">Cytoplasm</keyword>
<reference evidence="15" key="2">
    <citation type="journal article" date="2015" name="Data Brief">
        <title>Shoot transcriptome of the giant reed, Arundo donax.</title>
        <authorList>
            <person name="Barrero R.A."/>
            <person name="Guerrero F.D."/>
            <person name="Moolhuijzen P."/>
            <person name="Goolsby J.A."/>
            <person name="Tidwell J."/>
            <person name="Bellgard S.E."/>
            <person name="Bellgard M.I."/>
        </authorList>
    </citation>
    <scope>NUCLEOTIDE SEQUENCE</scope>
    <source>
        <tissue evidence="15">Shoot tissue taken approximately 20 cm above the soil surface</tissue>
    </source>
</reference>
<evidence type="ECO:0000256" key="1">
    <source>
        <dbReference type="ARBA" id="ARBA00001961"/>
    </source>
</evidence>
<dbReference type="SUPFAM" id="SSF51197">
    <property type="entry name" value="Clavaminate synthase-like"/>
    <property type="match status" value="1"/>
</dbReference>
<dbReference type="PANTHER" id="PTHR47991">
    <property type="entry name" value="OXOGLUTARATE/IRON-DEPENDENT DIOXYGENASE"/>
    <property type="match status" value="1"/>
</dbReference>
<dbReference type="PRINTS" id="PR00682">
    <property type="entry name" value="IPNSYNTHASE"/>
</dbReference>
<dbReference type="GO" id="GO:0005634">
    <property type="term" value="C:nucleus"/>
    <property type="evidence" value="ECO:0007669"/>
    <property type="project" value="UniProtKB-SubCell"/>
</dbReference>
<dbReference type="GO" id="GO:0046872">
    <property type="term" value="F:metal ion binding"/>
    <property type="evidence" value="ECO:0007669"/>
    <property type="project" value="UniProtKB-KW"/>
</dbReference>
<feature type="region of interest" description="Disordered" evidence="13">
    <location>
        <begin position="14"/>
        <end position="43"/>
    </location>
</feature>
<keyword evidence="8 12" id="KW-0560">Oxidoreductase</keyword>
<evidence type="ECO:0000256" key="10">
    <source>
        <dbReference type="ARBA" id="ARBA00023242"/>
    </source>
</evidence>
<dbReference type="Gene3D" id="2.60.120.330">
    <property type="entry name" value="B-lactam Antibiotic, Isopenicillin N Synthase, Chain"/>
    <property type="match status" value="1"/>
</dbReference>
<dbReference type="InterPro" id="IPR005123">
    <property type="entry name" value="Oxoglu/Fe-dep_dioxygenase_dom"/>
</dbReference>
<evidence type="ECO:0000256" key="3">
    <source>
        <dbReference type="ARBA" id="ARBA00004496"/>
    </source>
</evidence>
<evidence type="ECO:0000256" key="12">
    <source>
        <dbReference type="RuleBase" id="RU003682"/>
    </source>
</evidence>
<evidence type="ECO:0000256" key="2">
    <source>
        <dbReference type="ARBA" id="ARBA00004123"/>
    </source>
</evidence>
<evidence type="ECO:0000256" key="7">
    <source>
        <dbReference type="ARBA" id="ARBA00022964"/>
    </source>
</evidence>
<dbReference type="PROSITE" id="PS51471">
    <property type="entry name" value="FE2OG_OXY"/>
    <property type="match status" value="1"/>
</dbReference>
<dbReference type="FunFam" id="2.60.120.330:FF:000015">
    <property type="entry name" value="Protein DMR6-LIKE OXYGENASE 1"/>
    <property type="match status" value="1"/>
</dbReference>
<dbReference type="InterPro" id="IPR026992">
    <property type="entry name" value="DIOX_N"/>
</dbReference>
<comment type="function">
    <text evidence="11">Involved in the regulation of shoot development and salicylic acid (SA) homeostasis.</text>
</comment>
<dbReference type="InterPro" id="IPR027443">
    <property type="entry name" value="IPNS-like_sf"/>
</dbReference>
<dbReference type="GO" id="GO:0005737">
    <property type="term" value="C:cytoplasm"/>
    <property type="evidence" value="ECO:0007669"/>
    <property type="project" value="UniProtKB-SubCell"/>
</dbReference>
<sequence length="408" mass="44513">MAIVDLANAAELQQQAGKTEREVAAEQQHQEEEEEEDMAAGSERESYCLKGVRHLSDSGITRLPDTYILPASDRPGAGVPCTTEDDTGGRVKLPVVDLSRLRDPAERAAVLETLDAACRDYGFFQVVNHGVDGEVIGGTLDVAARFFELPFAERARYMSPDVRATVRYGTSFNQANDAVLCWRDFLKLVCQPLAAVVPSWPHQPADLREVASRYATANHGLFMELMEAALEALGIPAGGGGVLGELAAGSSSQMMTMNCYPACPQPELTLGMPPHSDYGLLTLVLQDHVEGLQVMHDGRWLTVDPVPGSFVVNVGDHFEIYSNGRYKSVLHRVRVNSTRPRISVASFHSLPSERVIGPAAELVDDERGNPRRYMDTDFATFLAYLASAEGKHKTFLQSRKLPAAAITS</sequence>
<evidence type="ECO:0000313" key="15">
    <source>
        <dbReference type="EMBL" id="JAE08060.1"/>
    </source>
</evidence>
<dbReference type="InterPro" id="IPR050295">
    <property type="entry name" value="Plant_2OG-oxidoreductases"/>
</dbReference>
<comment type="similarity">
    <text evidence="4 12">Belongs to the iron/ascorbate-dependent oxidoreductase family.</text>
</comment>
<evidence type="ECO:0000259" key="14">
    <source>
        <dbReference type="PROSITE" id="PS51471"/>
    </source>
</evidence>
<reference evidence="15" key="1">
    <citation type="submission" date="2014-09" db="EMBL/GenBank/DDBJ databases">
        <authorList>
            <person name="Magalhaes I.L.F."/>
            <person name="Oliveira U."/>
            <person name="Santos F.R."/>
            <person name="Vidigal T.H.D.A."/>
            <person name="Brescovit A.D."/>
            <person name="Santos A.J."/>
        </authorList>
    </citation>
    <scope>NUCLEOTIDE SEQUENCE</scope>
    <source>
        <tissue evidence="15">Shoot tissue taken approximately 20 cm above the soil surface</tissue>
    </source>
</reference>
<protein>
    <recommendedName>
        <fullName evidence="14">Fe2OG dioxygenase domain-containing protein</fullName>
    </recommendedName>
</protein>
<name>A0A0A9F4X6_ARUDO</name>
<feature type="domain" description="Fe2OG dioxygenase" evidence="14">
    <location>
        <begin position="250"/>
        <end position="350"/>
    </location>
</feature>
<evidence type="ECO:0000256" key="5">
    <source>
        <dbReference type="ARBA" id="ARBA00022490"/>
    </source>
</evidence>
<evidence type="ECO:0000256" key="13">
    <source>
        <dbReference type="SAM" id="MobiDB-lite"/>
    </source>
</evidence>
<accession>A0A0A9F4X6</accession>
<evidence type="ECO:0000256" key="6">
    <source>
        <dbReference type="ARBA" id="ARBA00022723"/>
    </source>
</evidence>
<keyword evidence="6 12" id="KW-0479">Metal-binding</keyword>
<proteinExistence type="inferred from homology"/>
<evidence type="ECO:0000256" key="4">
    <source>
        <dbReference type="ARBA" id="ARBA00008056"/>
    </source>
</evidence>
<evidence type="ECO:0000256" key="9">
    <source>
        <dbReference type="ARBA" id="ARBA00023004"/>
    </source>
</evidence>